<evidence type="ECO:0000256" key="1">
    <source>
        <dbReference type="SAM" id="SignalP"/>
    </source>
</evidence>
<protein>
    <submittedName>
        <fullName evidence="2">Uncharacterized protein</fullName>
    </submittedName>
</protein>
<dbReference type="RefSeq" id="WP_139755584.1">
    <property type="nucleotide sequence ID" value="NZ_CP039852.1"/>
</dbReference>
<accession>A0A5B7YBG5</accession>
<dbReference type="Proteomes" id="UP000304912">
    <property type="component" value="Chromosome"/>
</dbReference>
<name>A0A5B7YBG5_9ALTE</name>
<dbReference type="AlphaFoldDB" id="A0A5B7YBG5"/>
<organism evidence="2 3">
    <name type="scientific">Salinimonas iocasae</name>
    <dbReference type="NCBI Taxonomy" id="2572577"/>
    <lineage>
        <taxon>Bacteria</taxon>
        <taxon>Pseudomonadati</taxon>
        <taxon>Pseudomonadota</taxon>
        <taxon>Gammaproteobacteria</taxon>
        <taxon>Alteromonadales</taxon>
        <taxon>Alteromonadaceae</taxon>
        <taxon>Alteromonas/Salinimonas group</taxon>
        <taxon>Salinimonas</taxon>
    </lineage>
</organism>
<sequence>MPFVRTRFLILLLLSSASGAALSADNNNMETIEVTGKKPLQLYFNLRDEKRHKFMRYFNKIVQDDDLKFDCKRFAPTGTRIWREVCKSAFDWRIEKEIIDEEISRGNMFGAAQIAKMGNKEQRDRKKELTRTIKVMLATNKEFAEYWNSFKAADENFKNAHSKAFGSLSMYSEEDEDAQDKESAP</sequence>
<feature type="chain" id="PRO_5022774245" evidence="1">
    <location>
        <begin position="24"/>
        <end position="185"/>
    </location>
</feature>
<proteinExistence type="predicted"/>
<keyword evidence="3" id="KW-1185">Reference proteome</keyword>
<dbReference type="OrthoDB" id="6386509at2"/>
<dbReference type="KEGG" id="salk:FBQ74_04765"/>
<dbReference type="EMBL" id="CP039852">
    <property type="protein sequence ID" value="QCZ92835.1"/>
    <property type="molecule type" value="Genomic_DNA"/>
</dbReference>
<gene>
    <name evidence="2" type="ORF">FBQ74_04765</name>
</gene>
<evidence type="ECO:0000313" key="3">
    <source>
        <dbReference type="Proteomes" id="UP000304912"/>
    </source>
</evidence>
<reference evidence="2 3" key="1">
    <citation type="submission" date="2019-04" db="EMBL/GenBank/DDBJ databases">
        <title>Salinimonas iocasae sp. nov., a halophilic bacterium isolated from the outer tube casing of tubeworms in Okinawa Trough.</title>
        <authorList>
            <person name="Zhang H."/>
            <person name="Wang H."/>
            <person name="Li C."/>
        </authorList>
    </citation>
    <scope>NUCLEOTIDE SEQUENCE [LARGE SCALE GENOMIC DNA]</scope>
    <source>
        <strain evidence="2 3">KX18D6</strain>
    </source>
</reference>
<keyword evidence="1" id="KW-0732">Signal</keyword>
<evidence type="ECO:0000313" key="2">
    <source>
        <dbReference type="EMBL" id="QCZ92835.1"/>
    </source>
</evidence>
<feature type="signal peptide" evidence="1">
    <location>
        <begin position="1"/>
        <end position="23"/>
    </location>
</feature>